<dbReference type="InterPro" id="IPR019826">
    <property type="entry name" value="Carboxylesterase_B_AS"/>
</dbReference>
<dbReference type="Proteomes" id="UP000694845">
    <property type="component" value="Unplaced"/>
</dbReference>
<name>A0A8B7XHT1_ACAPL</name>
<keyword evidence="3 4" id="KW-0378">Hydrolase</keyword>
<dbReference type="RefSeq" id="XP_022079672.1">
    <property type="nucleotide sequence ID" value="XM_022223980.1"/>
</dbReference>
<dbReference type="InterPro" id="IPR029058">
    <property type="entry name" value="AB_hydrolase_fold"/>
</dbReference>
<dbReference type="GO" id="GO:0003990">
    <property type="term" value="F:acetylcholinesterase activity"/>
    <property type="evidence" value="ECO:0007669"/>
    <property type="project" value="TreeGrafter"/>
</dbReference>
<evidence type="ECO:0000256" key="3">
    <source>
        <dbReference type="ARBA" id="ARBA00022801"/>
    </source>
</evidence>
<evidence type="ECO:0000256" key="2">
    <source>
        <dbReference type="ARBA" id="ARBA00022487"/>
    </source>
</evidence>
<dbReference type="InterPro" id="IPR050654">
    <property type="entry name" value="AChE-related_enzymes"/>
</dbReference>
<dbReference type="GeneID" id="110973288"/>
<dbReference type="PANTHER" id="PTHR43918:SF4">
    <property type="entry name" value="CARBOXYLIC ESTER HYDROLASE"/>
    <property type="match status" value="1"/>
</dbReference>
<feature type="domain" description="Carboxylesterase type B" evidence="5">
    <location>
        <begin position="9"/>
        <end position="296"/>
    </location>
</feature>
<evidence type="ECO:0000313" key="6">
    <source>
        <dbReference type="Proteomes" id="UP000694845"/>
    </source>
</evidence>
<dbReference type="PANTHER" id="PTHR43918">
    <property type="entry name" value="ACETYLCHOLINESTERASE"/>
    <property type="match status" value="1"/>
</dbReference>
<dbReference type="SUPFAM" id="SSF53474">
    <property type="entry name" value="alpha/beta-Hydrolases"/>
    <property type="match status" value="1"/>
</dbReference>
<dbReference type="GO" id="GO:0005886">
    <property type="term" value="C:plasma membrane"/>
    <property type="evidence" value="ECO:0007669"/>
    <property type="project" value="TreeGrafter"/>
</dbReference>
<comment type="similarity">
    <text evidence="1 4">Belongs to the type-B carboxylesterase/lipase family.</text>
</comment>
<evidence type="ECO:0000256" key="4">
    <source>
        <dbReference type="RuleBase" id="RU361235"/>
    </source>
</evidence>
<accession>A0A8B7XHT1</accession>
<sequence length="296" mass="31971">MPGFIQPVITRYTGIPYAEPPTGQLRFAKPVPRAPWSDVLNATDFGPSCPQIPVGAASLFDQLFPNMNFSEDCLVLNVYVPHDAVASSGPLPVMIYIHGGGLTNGRGDLYDGTLLAVQGQVIVVNFNYRLGLFGFLSTGDDAAPGNYGLWDQRLAIQWVKDNIADFGGDPNQITIFGQSAGGWSVTYQMISPLNDNNLFQRVIAQSGAAFHGQIISGISAQREVLNLASALGCDSPYESSSRTVISCLRESSMQDLLRHSDLFKTAPTIDGEFLTTDINSLLSHPRVGQYDLLLGV</sequence>
<dbReference type="Gene3D" id="3.40.50.1820">
    <property type="entry name" value="alpha/beta hydrolase"/>
    <property type="match status" value="1"/>
</dbReference>
<dbReference type="GO" id="GO:0006581">
    <property type="term" value="P:acetylcholine catabolic process"/>
    <property type="evidence" value="ECO:0007669"/>
    <property type="project" value="TreeGrafter"/>
</dbReference>
<dbReference type="InterPro" id="IPR002018">
    <property type="entry name" value="CarbesteraseB"/>
</dbReference>
<keyword evidence="2" id="KW-0719">Serine esterase</keyword>
<dbReference type="AlphaFoldDB" id="A0A8B7XHT1"/>
<dbReference type="GO" id="GO:0019695">
    <property type="term" value="P:choline metabolic process"/>
    <property type="evidence" value="ECO:0007669"/>
    <property type="project" value="TreeGrafter"/>
</dbReference>
<dbReference type="OMA" id="MEAINCT"/>
<evidence type="ECO:0000259" key="5">
    <source>
        <dbReference type="Pfam" id="PF00135"/>
    </source>
</evidence>
<dbReference type="GO" id="GO:0005615">
    <property type="term" value="C:extracellular space"/>
    <property type="evidence" value="ECO:0007669"/>
    <property type="project" value="TreeGrafter"/>
</dbReference>
<keyword evidence="6" id="KW-1185">Reference proteome</keyword>
<evidence type="ECO:0000313" key="7">
    <source>
        <dbReference type="RefSeq" id="XP_022079672.1"/>
    </source>
</evidence>
<proteinExistence type="inferred from homology"/>
<dbReference type="KEGG" id="aplc:110973288"/>
<dbReference type="PROSITE" id="PS00122">
    <property type="entry name" value="CARBOXYLESTERASE_B_1"/>
    <property type="match status" value="1"/>
</dbReference>
<protein>
    <recommendedName>
        <fullName evidence="4">Carboxylic ester hydrolase</fullName>
        <ecNumber evidence="4">3.1.1.-</ecNumber>
    </recommendedName>
</protein>
<dbReference type="EC" id="3.1.1.-" evidence="4"/>
<evidence type="ECO:0000256" key="1">
    <source>
        <dbReference type="ARBA" id="ARBA00005964"/>
    </source>
</evidence>
<reference evidence="7" key="1">
    <citation type="submission" date="2025-08" db="UniProtKB">
        <authorList>
            <consortium name="RefSeq"/>
        </authorList>
    </citation>
    <scope>IDENTIFICATION</scope>
</reference>
<dbReference type="Pfam" id="PF00135">
    <property type="entry name" value="COesterase"/>
    <property type="match status" value="1"/>
</dbReference>
<gene>
    <name evidence="7" type="primary">LOC110973288</name>
</gene>
<dbReference type="OrthoDB" id="3200163at2759"/>
<organism evidence="6 7">
    <name type="scientific">Acanthaster planci</name>
    <name type="common">Crown-of-thorns starfish</name>
    <dbReference type="NCBI Taxonomy" id="133434"/>
    <lineage>
        <taxon>Eukaryota</taxon>
        <taxon>Metazoa</taxon>
        <taxon>Echinodermata</taxon>
        <taxon>Eleutherozoa</taxon>
        <taxon>Asterozoa</taxon>
        <taxon>Asteroidea</taxon>
        <taxon>Valvatacea</taxon>
        <taxon>Valvatida</taxon>
        <taxon>Acanthasteridae</taxon>
        <taxon>Acanthaster</taxon>
    </lineage>
</organism>